<dbReference type="Gene3D" id="3.30.200.20">
    <property type="entry name" value="Phosphorylase Kinase, domain 1"/>
    <property type="match status" value="1"/>
</dbReference>
<dbReference type="GO" id="GO:0005524">
    <property type="term" value="F:ATP binding"/>
    <property type="evidence" value="ECO:0007669"/>
    <property type="project" value="UniProtKB-KW"/>
</dbReference>
<evidence type="ECO:0000259" key="3">
    <source>
        <dbReference type="Pfam" id="PF01636"/>
    </source>
</evidence>
<dbReference type="EMBL" id="CP000472">
    <property type="protein sequence ID" value="ACJ30747.1"/>
    <property type="molecule type" value="Genomic_DNA"/>
</dbReference>
<evidence type="ECO:0000256" key="1">
    <source>
        <dbReference type="ARBA" id="ARBA00022741"/>
    </source>
</evidence>
<organism evidence="4 5">
    <name type="scientific">Shewanella piezotolerans (strain WP3 / JCM 13877)</name>
    <dbReference type="NCBI Taxonomy" id="225849"/>
    <lineage>
        <taxon>Bacteria</taxon>
        <taxon>Pseudomonadati</taxon>
        <taxon>Pseudomonadota</taxon>
        <taxon>Gammaproteobacteria</taxon>
        <taxon>Alteromonadales</taxon>
        <taxon>Shewanellaceae</taxon>
        <taxon>Shewanella</taxon>
    </lineage>
</organism>
<protein>
    <submittedName>
        <fullName evidence="4">Aminoglycoside phosphotransferase</fullName>
    </submittedName>
</protein>
<keyword evidence="1" id="KW-0547">Nucleotide-binding</keyword>
<evidence type="ECO:0000256" key="2">
    <source>
        <dbReference type="ARBA" id="ARBA00022840"/>
    </source>
</evidence>
<feature type="domain" description="Aminoglycoside phosphotransferase" evidence="3">
    <location>
        <begin position="92"/>
        <end position="300"/>
    </location>
</feature>
<dbReference type="eggNOG" id="COG3178">
    <property type="taxonomic scope" value="Bacteria"/>
</dbReference>
<dbReference type="PANTHER" id="PTHR33540">
    <property type="entry name" value="TRNA THREONYLCARBAMOYLADENOSINE BIOSYNTHESIS PROTEIN TSAE"/>
    <property type="match status" value="1"/>
</dbReference>
<dbReference type="KEGG" id="swp:swp_4083"/>
<dbReference type="Gene3D" id="3.90.1200.10">
    <property type="match status" value="1"/>
</dbReference>
<dbReference type="PANTHER" id="PTHR33540:SF1">
    <property type="entry name" value="N-ACETYLMURAMATE_N-ACETYLGLUCOSAMINE KINASE"/>
    <property type="match status" value="1"/>
</dbReference>
<evidence type="ECO:0000313" key="4">
    <source>
        <dbReference type="EMBL" id="ACJ30747.1"/>
    </source>
</evidence>
<dbReference type="HOGENOM" id="CLU_021467_1_0_6"/>
<dbReference type="SUPFAM" id="SSF56112">
    <property type="entry name" value="Protein kinase-like (PK-like)"/>
    <property type="match status" value="1"/>
</dbReference>
<keyword evidence="2" id="KW-0067">ATP-binding</keyword>
<dbReference type="AlphaFoldDB" id="B8CSX1"/>
<name>B8CSX1_SHEPW</name>
<dbReference type="InterPro" id="IPR011009">
    <property type="entry name" value="Kinase-like_dom_sf"/>
</dbReference>
<dbReference type="InterPro" id="IPR002575">
    <property type="entry name" value="Aminoglycoside_PTrfase"/>
</dbReference>
<dbReference type="STRING" id="225849.swp_4083"/>
<accession>B8CSX1</accession>
<reference evidence="4 5" key="1">
    <citation type="journal article" date="2008" name="PLoS ONE">
        <title>Environmental adaptation: genomic analysis of the piezotolerant and psychrotolerant deep-sea iron reducing bacterium Shewanella piezotolerans WP3.</title>
        <authorList>
            <person name="Wang F."/>
            <person name="Wang J."/>
            <person name="Jian H."/>
            <person name="Zhang B."/>
            <person name="Li S."/>
            <person name="Wang F."/>
            <person name="Zeng X."/>
            <person name="Gao L."/>
            <person name="Bartlett D.H."/>
            <person name="Yu J."/>
            <person name="Hu S."/>
            <person name="Xiao X."/>
        </authorList>
    </citation>
    <scope>NUCLEOTIDE SEQUENCE [LARGE SCALE GENOMIC DNA]</scope>
    <source>
        <strain evidence="5">WP3 / JCM 13877</strain>
    </source>
</reference>
<proteinExistence type="predicted"/>
<evidence type="ECO:0000313" key="5">
    <source>
        <dbReference type="Proteomes" id="UP000000753"/>
    </source>
</evidence>
<dbReference type="Proteomes" id="UP000000753">
    <property type="component" value="Chromosome"/>
</dbReference>
<dbReference type="Pfam" id="PF01636">
    <property type="entry name" value="APH"/>
    <property type="match status" value="1"/>
</dbReference>
<keyword evidence="5" id="KW-1185">Reference proteome</keyword>
<gene>
    <name evidence="4" type="ordered locus">swp_4083</name>
</gene>
<sequence>MGKQAQGQKITDLHLRSINYDFLVWTIEEEKSCTLSWATQPNNLFQSLSCFHFVVIIKQFLLKSHEVPLSDPRFIQLNAWLNQYFSSNITPTLISGDASFRRYFRVIVDSVSYIVVDSPPKLVPITPFIQIAESYSAIGIPVPKVIACDVQQGFMLLSNLGDVQLLSVLSAGNLTDYYQKALLLLTDIAKVTTTEQGELPIYDDEFVLRELNIFIEWLAVHHLGLAIDEVESRTHDVFDILVENVRQQPQVGMHRDYHSRNIMLQDGELKVIDFQDAVIGPVTYDAVSLLRDCYIRWPEQSVNQLMSLHYKQALETELLSTSVSFSQYQRWFDLMGLQRHLKAAGIFARLNYRDNKPAYMADIPLTLEYIRDIASRYAELAEFSQWIASVIIPAVKAKP</sequence>